<accession>A0ABN3FQ31</accession>
<dbReference type="EMBL" id="BAAARV010000015">
    <property type="protein sequence ID" value="GAA2335042.1"/>
    <property type="molecule type" value="Genomic_DNA"/>
</dbReference>
<dbReference type="Proteomes" id="UP001501444">
    <property type="component" value="Unassembled WGS sequence"/>
</dbReference>
<comment type="caution">
    <text evidence="2">The sequence shown here is derived from an EMBL/GenBank/DDBJ whole genome shotgun (WGS) entry which is preliminary data.</text>
</comment>
<evidence type="ECO:0000313" key="2">
    <source>
        <dbReference type="EMBL" id="GAA2335042.1"/>
    </source>
</evidence>
<feature type="region of interest" description="Disordered" evidence="1">
    <location>
        <begin position="249"/>
        <end position="271"/>
    </location>
</feature>
<evidence type="ECO:0000256" key="1">
    <source>
        <dbReference type="SAM" id="MobiDB-lite"/>
    </source>
</evidence>
<dbReference type="PIRSF" id="PIRSF017393">
    <property type="entry name" value="MTase_SAV2177"/>
    <property type="match status" value="1"/>
</dbReference>
<dbReference type="Pfam" id="PF04672">
    <property type="entry name" value="Methyltransf_19"/>
    <property type="match status" value="1"/>
</dbReference>
<proteinExistence type="predicted"/>
<protein>
    <submittedName>
        <fullName evidence="2">SAM-dependent methyltransferase</fullName>
    </submittedName>
</protein>
<evidence type="ECO:0000313" key="3">
    <source>
        <dbReference type="Proteomes" id="UP001501444"/>
    </source>
</evidence>
<organism evidence="2 3">
    <name type="scientific">Dactylosporangium salmoneum</name>
    <dbReference type="NCBI Taxonomy" id="53361"/>
    <lineage>
        <taxon>Bacteria</taxon>
        <taxon>Bacillati</taxon>
        <taxon>Actinomycetota</taxon>
        <taxon>Actinomycetes</taxon>
        <taxon>Micromonosporales</taxon>
        <taxon>Micromonosporaceae</taxon>
        <taxon>Dactylosporangium</taxon>
    </lineage>
</organism>
<reference evidence="2 3" key="1">
    <citation type="journal article" date="2019" name="Int. J. Syst. Evol. Microbiol.">
        <title>The Global Catalogue of Microorganisms (GCM) 10K type strain sequencing project: providing services to taxonomists for standard genome sequencing and annotation.</title>
        <authorList>
            <consortium name="The Broad Institute Genomics Platform"/>
            <consortium name="The Broad Institute Genome Sequencing Center for Infectious Disease"/>
            <person name="Wu L."/>
            <person name="Ma J."/>
        </authorList>
    </citation>
    <scope>NUCLEOTIDE SEQUENCE [LARGE SCALE GENOMIC DNA]</scope>
    <source>
        <strain evidence="2 3">JCM 3272</strain>
    </source>
</reference>
<keyword evidence="2" id="KW-0489">Methyltransferase</keyword>
<dbReference type="Gene3D" id="3.40.50.150">
    <property type="entry name" value="Vaccinia Virus protein VP39"/>
    <property type="match status" value="1"/>
</dbReference>
<gene>
    <name evidence="2" type="ORF">GCM10010170_014800</name>
</gene>
<dbReference type="GO" id="GO:0008168">
    <property type="term" value="F:methyltransferase activity"/>
    <property type="evidence" value="ECO:0007669"/>
    <property type="project" value="UniProtKB-KW"/>
</dbReference>
<keyword evidence="3" id="KW-1185">Reference proteome</keyword>
<dbReference type="InterPro" id="IPR029063">
    <property type="entry name" value="SAM-dependent_MTases_sf"/>
</dbReference>
<sequence>MTGVQEQPSANARKAATAARMYDYYLGGIHNFPADREAAEAVIAQFPFIRDAARANRGFVAAAARFLAESGIKQYLDVGSGIPTVDNVHTIVRGPQPDARVVYVDLDPVAVAEGLEILAGDERAVAVRGDLLQPRAILEHPEVRRVLDLGRPVGLILAAVLHFVPDHATAEAVTAELLAALPPGSYLVVSHTATESFTMIGRSPAAEDVYQRRTATPGTVRTRAEVERLFAGLELVEPGVVWAQQWAPGTAADQPQPAGPGGIWAGVGRKP</sequence>
<name>A0ABN3FQ31_9ACTN</name>
<dbReference type="InterPro" id="IPR006764">
    <property type="entry name" value="SAM_dep_MeTrfase_SAV2177_type"/>
</dbReference>
<dbReference type="GO" id="GO:0032259">
    <property type="term" value="P:methylation"/>
    <property type="evidence" value="ECO:0007669"/>
    <property type="project" value="UniProtKB-KW"/>
</dbReference>
<dbReference type="SUPFAM" id="SSF53335">
    <property type="entry name" value="S-adenosyl-L-methionine-dependent methyltransferases"/>
    <property type="match status" value="1"/>
</dbReference>
<keyword evidence="2" id="KW-0808">Transferase</keyword>